<proteinExistence type="predicted"/>
<feature type="region of interest" description="Disordered" evidence="1">
    <location>
        <begin position="41"/>
        <end position="61"/>
    </location>
</feature>
<evidence type="ECO:0000313" key="3">
    <source>
        <dbReference type="Proteomes" id="UP000199302"/>
    </source>
</evidence>
<sequence length="75" mass="8703">MRKDGTEVEFVLKNFEKMGPIRAEIAVADLDDLRKLHKAGKLKSVRMEGPPNKGRKQNQVNLVPWQEIEDFNWDP</sequence>
<name>A0A1I6CMN8_9RHOB</name>
<dbReference type="AlphaFoldDB" id="A0A1I6CMN8"/>
<keyword evidence="3" id="KW-1185">Reference proteome</keyword>
<reference evidence="2 3" key="1">
    <citation type="submission" date="2016-10" db="EMBL/GenBank/DDBJ databases">
        <authorList>
            <person name="de Groot N.N."/>
        </authorList>
    </citation>
    <scope>NUCLEOTIDE SEQUENCE [LARGE SCALE GENOMIC DNA]</scope>
    <source>
        <strain evidence="3">KMM 9023,NRIC 0796,JCM 17311,KCTC 23692</strain>
    </source>
</reference>
<evidence type="ECO:0000313" key="2">
    <source>
        <dbReference type="EMBL" id="SFQ94423.1"/>
    </source>
</evidence>
<accession>A0A1I6CMN8</accession>
<evidence type="ECO:0000256" key="1">
    <source>
        <dbReference type="SAM" id="MobiDB-lite"/>
    </source>
</evidence>
<dbReference type="Proteomes" id="UP000199302">
    <property type="component" value="Unassembled WGS sequence"/>
</dbReference>
<organism evidence="2 3">
    <name type="scientific">Poseidonocella sedimentorum</name>
    <dbReference type="NCBI Taxonomy" id="871652"/>
    <lineage>
        <taxon>Bacteria</taxon>
        <taxon>Pseudomonadati</taxon>
        <taxon>Pseudomonadota</taxon>
        <taxon>Alphaproteobacteria</taxon>
        <taxon>Rhodobacterales</taxon>
        <taxon>Roseobacteraceae</taxon>
        <taxon>Poseidonocella</taxon>
    </lineage>
</organism>
<protein>
    <submittedName>
        <fullName evidence="2">Uncharacterized protein</fullName>
    </submittedName>
</protein>
<dbReference type="EMBL" id="FOYI01000001">
    <property type="protein sequence ID" value="SFQ94423.1"/>
    <property type="molecule type" value="Genomic_DNA"/>
</dbReference>
<gene>
    <name evidence="2" type="ORF">SAMN04515673_1016</name>
</gene>